<keyword evidence="2" id="KW-1185">Reference proteome</keyword>
<comment type="caution">
    <text evidence="1">The sequence shown here is derived from an EMBL/GenBank/DDBJ whole genome shotgun (WGS) entry which is preliminary data.</text>
</comment>
<dbReference type="STRING" id="1279009.ADICEAN_01932"/>
<reference evidence="1 2" key="1">
    <citation type="journal article" date="2013" name="Genome Announc.">
        <title>Draft Genome Sequence of Cesiribacter andamanensis Strain AMV16T, Isolated from a Soil Sample from a Mud Volcano in the Andaman Islands, India.</title>
        <authorList>
            <person name="Shivaji S."/>
            <person name="Ara S."/>
            <person name="Begum Z."/>
            <person name="Srinivas T.N."/>
            <person name="Singh A."/>
            <person name="Kumar Pinnaka A."/>
        </authorList>
    </citation>
    <scope>NUCLEOTIDE SEQUENCE [LARGE SCALE GENOMIC DNA]</scope>
    <source>
        <strain evidence="1 2">AMV16</strain>
    </source>
</reference>
<protein>
    <submittedName>
        <fullName evidence="1">Uncharacterized protein</fullName>
    </submittedName>
</protein>
<dbReference type="EMBL" id="AODQ01000040">
    <property type="protein sequence ID" value="EMR02959.1"/>
    <property type="molecule type" value="Genomic_DNA"/>
</dbReference>
<evidence type="ECO:0000313" key="2">
    <source>
        <dbReference type="Proteomes" id="UP000011910"/>
    </source>
</evidence>
<accession>M7NWX0</accession>
<sequence length="185" mass="19089">MGLWALVGRVALPQGAGNGLYIVMSLCRAINAVALVQAGIEPLRRVGSGVLAQQHVHQLVIKRLGIIRTGKVSPALAPAAPAMGQAVHHLPGRAFAAQAAIGLGYPCFSKIFLGQNIGSNLRPGLGHLYPLHVKNGVAGRVADGRAAAGKGEMAVGIGLVFSEIAANAQAFWLGDFGFFHKNSCG</sequence>
<organism evidence="1 2">
    <name type="scientific">Cesiribacter andamanensis AMV16</name>
    <dbReference type="NCBI Taxonomy" id="1279009"/>
    <lineage>
        <taxon>Bacteria</taxon>
        <taxon>Pseudomonadati</taxon>
        <taxon>Bacteroidota</taxon>
        <taxon>Cytophagia</taxon>
        <taxon>Cytophagales</taxon>
        <taxon>Cesiribacteraceae</taxon>
        <taxon>Cesiribacter</taxon>
    </lineage>
</organism>
<gene>
    <name evidence="1" type="ORF">ADICEAN_01932</name>
</gene>
<name>M7NWX0_9BACT</name>
<dbReference type="AlphaFoldDB" id="M7NWX0"/>
<evidence type="ECO:0000313" key="1">
    <source>
        <dbReference type="EMBL" id="EMR02959.1"/>
    </source>
</evidence>
<proteinExistence type="predicted"/>
<dbReference type="Proteomes" id="UP000011910">
    <property type="component" value="Unassembled WGS sequence"/>
</dbReference>